<evidence type="ECO:0000256" key="9">
    <source>
        <dbReference type="ARBA" id="ARBA00022833"/>
    </source>
</evidence>
<evidence type="ECO:0000256" key="1">
    <source>
        <dbReference type="ARBA" id="ARBA00004651"/>
    </source>
</evidence>
<dbReference type="Gene3D" id="3.40.225.10">
    <property type="entry name" value="Class II aldolase/adducin N-terminal domain"/>
    <property type="match status" value="1"/>
</dbReference>
<keyword evidence="11 15" id="KW-0472">Membrane</keyword>
<feature type="transmembrane region" description="Helical" evidence="15">
    <location>
        <begin position="660"/>
        <end position="681"/>
    </location>
</feature>
<feature type="transmembrane region" description="Helical" evidence="15">
    <location>
        <begin position="803"/>
        <end position="824"/>
    </location>
</feature>
<dbReference type="SUPFAM" id="SSF53639">
    <property type="entry name" value="AraD/HMP-PK domain-like"/>
    <property type="match status" value="1"/>
</dbReference>
<dbReference type="GO" id="GO:0019509">
    <property type="term" value="P:L-methionine salvage from methylthioadenosine"/>
    <property type="evidence" value="ECO:0007669"/>
    <property type="project" value="UniProtKB-UniRule"/>
</dbReference>
<feature type="binding site" evidence="14">
    <location>
        <position position="203"/>
    </location>
    <ligand>
        <name>Zn(2+)</name>
        <dbReference type="ChEBI" id="CHEBI:29105"/>
    </ligand>
</feature>
<dbReference type="InterPro" id="IPR027514">
    <property type="entry name" value="Salvage_MtnB_euk"/>
</dbReference>
<evidence type="ECO:0000259" key="16">
    <source>
        <dbReference type="SMART" id="SM01007"/>
    </source>
</evidence>
<feature type="active site" description="Proton donor/acceptor" evidence="14">
    <location>
        <position position="147"/>
    </location>
</feature>
<dbReference type="Pfam" id="PF03600">
    <property type="entry name" value="CitMHS"/>
    <property type="match status" value="1"/>
</dbReference>
<evidence type="ECO:0000256" key="7">
    <source>
        <dbReference type="ARBA" id="ARBA00022692"/>
    </source>
</evidence>
<comment type="subcellular location">
    <subcellularLocation>
        <location evidence="1">Cell membrane</location>
        <topology evidence="1">Multi-pass membrane protein</topology>
    </subcellularLocation>
    <subcellularLocation>
        <location evidence="14">Cytoplasm</location>
    </subcellularLocation>
</comment>
<keyword evidence="4" id="KW-1003">Cell membrane</keyword>
<dbReference type="HAMAP" id="MF_03116">
    <property type="entry name" value="Salvage_MtnB_euk"/>
    <property type="match status" value="1"/>
</dbReference>
<gene>
    <name evidence="14" type="primary">MDE1</name>
</gene>
<feature type="transmembrane region" description="Helical" evidence="15">
    <location>
        <begin position="346"/>
        <end position="370"/>
    </location>
</feature>
<dbReference type="PANTHER" id="PTHR10640:SF7">
    <property type="entry name" value="METHYLTHIORIBULOSE-1-PHOSPHATE DEHYDRATASE"/>
    <property type="match status" value="1"/>
</dbReference>
<dbReference type="SMART" id="SM01007">
    <property type="entry name" value="Aldolase_II"/>
    <property type="match status" value="1"/>
</dbReference>
<comment type="similarity">
    <text evidence="14">Belongs to the aldolase class II family. MtnB subfamily.</text>
</comment>
<evidence type="ECO:0000256" key="10">
    <source>
        <dbReference type="ARBA" id="ARBA00022989"/>
    </source>
</evidence>
<comment type="catalytic activity">
    <reaction evidence="14">
        <text>5-(methylsulfanyl)-D-ribulose 1-phosphate = 5-methylsulfanyl-2,3-dioxopentyl phosphate + H2O</text>
        <dbReference type="Rhea" id="RHEA:15549"/>
        <dbReference type="ChEBI" id="CHEBI:15377"/>
        <dbReference type="ChEBI" id="CHEBI:58548"/>
        <dbReference type="ChEBI" id="CHEBI:58828"/>
        <dbReference type="EC" id="4.2.1.109"/>
    </reaction>
</comment>
<keyword evidence="8 14" id="KW-0479">Metal-binding</keyword>
<dbReference type="InterPro" id="IPR000802">
    <property type="entry name" value="Arsenical_pump_ArsB"/>
</dbReference>
<dbReference type="Pfam" id="PF00596">
    <property type="entry name" value="Aldolase_II"/>
    <property type="match status" value="1"/>
</dbReference>
<proteinExistence type="inferred from homology"/>
<dbReference type="EC" id="4.2.1.109" evidence="14"/>
<evidence type="ECO:0000256" key="8">
    <source>
        <dbReference type="ARBA" id="ARBA00022723"/>
    </source>
</evidence>
<feature type="domain" description="Class II aldolase/adducin N-terminal" evidence="16">
    <location>
        <begin position="25"/>
        <end position="230"/>
    </location>
</feature>
<keyword evidence="13 14" id="KW-0456">Lyase</keyword>
<feature type="transmembrane region" description="Helical" evidence="15">
    <location>
        <begin position="531"/>
        <end position="549"/>
    </location>
</feature>
<dbReference type="GO" id="GO:0005886">
    <property type="term" value="C:plasma membrane"/>
    <property type="evidence" value="ECO:0007669"/>
    <property type="project" value="UniProtKB-SubCell"/>
</dbReference>
<feature type="transmembrane region" description="Helical" evidence="15">
    <location>
        <begin position="505"/>
        <end position="525"/>
    </location>
</feature>
<comment type="function">
    <text evidence="14">Catalyzes the dehydration of methylthioribulose-1-phosphate (MTRu-1-P) into 2,3-diketo-5-methylthiopentyl-1-phosphate (DK-MTP-1-P).</text>
</comment>
<evidence type="ECO:0000313" key="17">
    <source>
        <dbReference type="EMBL" id="CED82867.1"/>
    </source>
</evidence>
<comment type="cofactor">
    <cofactor evidence="14">
        <name>Zn(2+)</name>
        <dbReference type="ChEBI" id="CHEBI:29105"/>
    </cofactor>
    <text evidence="14">Binds 1 zinc ion per subunit.</text>
</comment>
<feature type="transmembrane region" description="Helical" evidence="15">
    <location>
        <begin position="252"/>
        <end position="270"/>
    </location>
</feature>
<evidence type="ECO:0000256" key="4">
    <source>
        <dbReference type="ARBA" id="ARBA00022475"/>
    </source>
</evidence>
<dbReference type="PANTHER" id="PTHR10640">
    <property type="entry name" value="METHYLTHIORIBULOSE-1-PHOSPHATE DEHYDRATASE"/>
    <property type="match status" value="1"/>
</dbReference>
<evidence type="ECO:0000256" key="12">
    <source>
        <dbReference type="ARBA" id="ARBA00023167"/>
    </source>
</evidence>
<reference evidence="17" key="1">
    <citation type="submission" date="2014-08" db="EMBL/GenBank/DDBJ databases">
        <authorList>
            <person name="Sharma Rahul"/>
            <person name="Thines Marco"/>
        </authorList>
    </citation>
    <scope>NUCLEOTIDE SEQUENCE</scope>
</reference>
<sequence length="825" mass="89534">MAVSQNSPRDVDDLVRSDDPNHPANLIPSLCAQFYTLGWVTGTGGGISIRDGDKVFLAPSGVQKEKILPEHIFVLPYPQPTIPRPGSKRVFLREPTTAGLKESACCPLFFSAFRLREAGACIHTHSQHAVMVTLLFPGNEFKISHQEMIKGVRIGGMGKTLSFLDTLTIPIIENTPDEEDLTDSMAEAMERYPDAPAILVRRHGLYVWGPTWDKAKTQAECLDYLFEMAVKMKLAGMDTMAPQTDGKIDGHSIANLIILLVVNIFVVYPLRIPIPRLYTRCVCWVSSVLRISDGICDLHKPRRATFGLVSAPLIGVLVLLASKSIDGGTVKKGIVGDPDGLKPYDIMLLFICLAYIAISLDATGLLRYLAFKISQKGGPSGRKLYAGFFGFFFIFASLMGNDAIILSGTGFLVYFTKVNGVDPKAWVFSQFAVANIASATLVSSNITNLVITSSFGISFLTYSAWVILPTVATAIAAYMFLSLFQYRKDIPERIEEIDVNARKALVDPWGAIIGSCIFLAALIALLGGSAAGILGGVWEVTVPAALLMLTRDIWHDIRHASIVKPSEARQTPSVPADDDAIEMEVAEPTGDVANPSFKSSSTTCRTAKPVLRHQSSSRLPTTQSTIVPPLGLSTGSVSRPQPPVTLSSLGKRLSRRFPTVTYIAQRLPFPLLPFSFCMFILVDGVTSSGWGRVFSTWYQAWAIRTGTTGCVFGMSVLAVVLCNIIGTNIGCCILLSSILETWSSIYNPPQRHLTASIYSLALASNIGAVSFTFPASLAGLLWKDLLSQKGIKIGAREFLKQNWKVLIVSGLVGCGVLIAEVLIML</sequence>
<evidence type="ECO:0000256" key="14">
    <source>
        <dbReference type="HAMAP-Rule" id="MF_03116"/>
    </source>
</evidence>
<accession>A0A0F7SL87</accession>
<dbReference type="Pfam" id="PF02040">
    <property type="entry name" value="ArsB"/>
    <property type="match status" value="1"/>
</dbReference>
<evidence type="ECO:0000256" key="13">
    <source>
        <dbReference type="ARBA" id="ARBA00023239"/>
    </source>
</evidence>
<keyword evidence="10 15" id="KW-1133">Transmembrane helix</keyword>
<feature type="binding site" evidence="14">
    <location>
        <position position="125"/>
    </location>
    <ligand>
        <name>Zn(2+)</name>
        <dbReference type="ChEBI" id="CHEBI:29105"/>
    </ligand>
</feature>
<evidence type="ECO:0000256" key="15">
    <source>
        <dbReference type="SAM" id="Phobius"/>
    </source>
</evidence>
<keyword evidence="3" id="KW-0813">Transport</keyword>
<keyword evidence="5 14" id="KW-0963">Cytoplasm</keyword>
<evidence type="ECO:0000256" key="3">
    <source>
        <dbReference type="ARBA" id="ARBA00022448"/>
    </source>
</evidence>
<dbReference type="InterPro" id="IPR036409">
    <property type="entry name" value="Aldolase_II/adducin_N_sf"/>
</dbReference>
<dbReference type="FunFam" id="3.40.225.10:FF:000003">
    <property type="entry name" value="Methylthioribulose-1-phosphate dehydratase"/>
    <property type="match status" value="1"/>
</dbReference>
<evidence type="ECO:0000256" key="6">
    <source>
        <dbReference type="ARBA" id="ARBA00022605"/>
    </source>
</evidence>
<evidence type="ECO:0000256" key="5">
    <source>
        <dbReference type="ARBA" id="ARBA00022490"/>
    </source>
</evidence>
<evidence type="ECO:0000256" key="11">
    <source>
        <dbReference type="ARBA" id="ARBA00023136"/>
    </source>
</evidence>
<protein>
    <recommendedName>
        <fullName evidence="14">Methylthioribulose-1-phosphate dehydratase</fullName>
        <shortName evidence="14">MTRu-1-P dehydratase</shortName>
        <ecNumber evidence="14">4.2.1.109</ecNumber>
    </recommendedName>
</protein>
<dbReference type="NCBIfam" id="TIGR03328">
    <property type="entry name" value="salvage_mtnB"/>
    <property type="match status" value="1"/>
</dbReference>
<dbReference type="GO" id="GO:0015105">
    <property type="term" value="F:arsenite transmembrane transporter activity"/>
    <property type="evidence" value="ECO:0007669"/>
    <property type="project" value="InterPro"/>
</dbReference>
<feature type="transmembrane region" description="Helical" evidence="15">
    <location>
        <begin position="728"/>
        <end position="745"/>
    </location>
</feature>
<comment type="pathway">
    <text evidence="14">Amino-acid biosynthesis; L-methionine biosynthesis via salvage pathway; L-methionine from S-methyl-5-thio-alpha-D-ribose 1-phosphate: step 2/6.</text>
</comment>
<organism evidence="17">
    <name type="scientific">Phaffia rhodozyma</name>
    <name type="common">Yeast</name>
    <name type="synonym">Xanthophyllomyces dendrorhous</name>
    <dbReference type="NCBI Taxonomy" id="264483"/>
    <lineage>
        <taxon>Eukaryota</taxon>
        <taxon>Fungi</taxon>
        <taxon>Dikarya</taxon>
        <taxon>Basidiomycota</taxon>
        <taxon>Agaricomycotina</taxon>
        <taxon>Tremellomycetes</taxon>
        <taxon>Cystofilobasidiales</taxon>
        <taxon>Mrakiaceae</taxon>
        <taxon>Phaffia</taxon>
    </lineage>
</organism>
<evidence type="ECO:0000256" key="2">
    <source>
        <dbReference type="ARBA" id="ARBA00009843"/>
    </source>
</evidence>
<keyword evidence="9 14" id="KW-0862">Zinc</keyword>
<dbReference type="UniPathway" id="UPA00904">
    <property type="reaction ID" value="UER00875"/>
</dbReference>
<feature type="binding site" evidence="14">
    <location>
        <position position="105"/>
    </location>
    <ligand>
        <name>substrate</name>
    </ligand>
</feature>
<dbReference type="AlphaFoldDB" id="A0A0F7SL87"/>
<feature type="transmembrane region" description="Helical" evidence="15">
    <location>
        <begin position="757"/>
        <end position="782"/>
    </location>
</feature>
<dbReference type="GO" id="GO:0005737">
    <property type="term" value="C:cytoplasm"/>
    <property type="evidence" value="ECO:0007669"/>
    <property type="project" value="UniProtKB-SubCell"/>
</dbReference>
<feature type="transmembrane region" description="Helical" evidence="15">
    <location>
        <begin position="304"/>
        <end position="322"/>
    </location>
</feature>
<feature type="transmembrane region" description="Helical" evidence="15">
    <location>
        <begin position="462"/>
        <end position="484"/>
    </location>
</feature>
<keyword evidence="6 14" id="KW-0028">Amino-acid biosynthesis</keyword>
<dbReference type="GO" id="GO:0046570">
    <property type="term" value="F:methylthioribulose 1-phosphate dehydratase activity"/>
    <property type="evidence" value="ECO:0007669"/>
    <property type="project" value="UniProtKB-UniRule"/>
</dbReference>
<feature type="transmembrane region" description="Helical" evidence="15">
    <location>
        <begin position="701"/>
        <end position="721"/>
    </location>
</feature>
<name>A0A0F7SL87_PHARH</name>
<keyword evidence="7 15" id="KW-0812">Transmembrane</keyword>
<dbReference type="InterPro" id="IPR001303">
    <property type="entry name" value="Aldolase_II/adducin_N"/>
</dbReference>
<feature type="transmembrane region" description="Helical" evidence="15">
    <location>
        <begin position="391"/>
        <end position="415"/>
    </location>
</feature>
<keyword evidence="12 14" id="KW-0486">Methionine biosynthesis</keyword>
<dbReference type="EMBL" id="LN483142">
    <property type="protein sequence ID" value="CED82867.1"/>
    <property type="molecule type" value="Genomic_DNA"/>
</dbReference>
<comment type="similarity">
    <text evidence="2">Belongs to the CitM (TC 2.A.11) transporter family.</text>
</comment>
<dbReference type="InterPro" id="IPR004680">
    <property type="entry name" value="Cit_transptr-like_dom"/>
</dbReference>
<feature type="binding site" evidence="14">
    <location>
        <position position="123"/>
    </location>
    <ligand>
        <name>Zn(2+)</name>
        <dbReference type="ChEBI" id="CHEBI:29105"/>
    </ligand>
</feature>
<dbReference type="GO" id="GO:0008270">
    <property type="term" value="F:zinc ion binding"/>
    <property type="evidence" value="ECO:0007669"/>
    <property type="project" value="UniProtKB-UniRule"/>
</dbReference>
<dbReference type="InterPro" id="IPR017714">
    <property type="entry name" value="MethylthioRu-1-P_deHdtase_MtnB"/>
</dbReference>